<evidence type="ECO:0000313" key="4">
    <source>
        <dbReference type="Proteomes" id="UP000032141"/>
    </source>
</evidence>
<feature type="compositionally biased region" description="Basic and acidic residues" evidence="1">
    <location>
        <begin position="208"/>
        <end position="227"/>
    </location>
</feature>
<proteinExistence type="predicted"/>
<reference evidence="3" key="2">
    <citation type="submission" date="2015-03" db="UniProtKB">
        <authorList>
            <consortium name="EnsemblPlants"/>
        </authorList>
    </citation>
    <scope>IDENTIFICATION</scope>
</reference>
<dbReference type="EnsemblPlants" id="Bo4g154820.1">
    <property type="protein sequence ID" value="Bo4g154820.1"/>
    <property type="gene ID" value="Bo4g154820"/>
</dbReference>
<sequence>MNIKGMKITVPHFDNTALIKGYARTLIGRCMNPKQQDIKALIIMLPKIWNMEERVVGADLGLGRFQFDFDEEEDIETVLKMQPFHFDYWMLSLVSWQPVGAIHYPSDIIFWVRVLGVPLQFWAAPLFESIGNDLGEVMEVDLDTGRIRVRIDGFQNLCFETTVDLRGGEFYEGEELTVSLRYEKLFGYCRTCFSLCHDIHKCPLGKGSVEEKSENREAHTGRLEEHSSSYKGVVIHGNVDTKEKEMERRGYHGKGKGKMYEEPDSKWVKVGDRDNRRSYDGRGKHRGSEGGSSKYVARSSFKEDRTRTLHRGVRRERSPREHVYSRGRLFERMQETNSEARSTGPEEGELQMSHHEPINELPLEIGESTEATKDGKEIEKIENGLDLMNKVLGRRMIY</sequence>
<dbReference type="GeneID" id="106342049"/>
<keyword evidence="4" id="KW-1185">Reference proteome</keyword>
<evidence type="ECO:0000313" key="3">
    <source>
        <dbReference type="EnsemblPlants" id="Bo4g154820.1"/>
    </source>
</evidence>
<dbReference type="OrthoDB" id="1745573at2759"/>
<feature type="region of interest" description="Disordered" evidence="1">
    <location>
        <begin position="239"/>
        <end position="377"/>
    </location>
</feature>
<dbReference type="Gramene" id="Bo4g154820.1">
    <property type="protein sequence ID" value="Bo4g154820.1"/>
    <property type="gene ID" value="Bo4g154820"/>
</dbReference>
<reference evidence="3 4" key="1">
    <citation type="journal article" date="2014" name="Genome Biol.">
        <title>Transcriptome and methylome profiling reveals relics of genome dominance in the mesopolyploid Brassica oleracea.</title>
        <authorList>
            <person name="Parkin I.A."/>
            <person name="Koh C."/>
            <person name="Tang H."/>
            <person name="Robinson S.J."/>
            <person name="Kagale S."/>
            <person name="Clarke W.E."/>
            <person name="Town C.D."/>
            <person name="Nixon J."/>
            <person name="Krishnakumar V."/>
            <person name="Bidwell S.L."/>
            <person name="Denoeud F."/>
            <person name="Belcram H."/>
            <person name="Links M.G."/>
            <person name="Just J."/>
            <person name="Clarke C."/>
            <person name="Bender T."/>
            <person name="Huebert T."/>
            <person name="Mason A.S."/>
            <person name="Pires J.C."/>
            <person name="Barker G."/>
            <person name="Moore J."/>
            <person name="Walley P.G."/>
            <person name="Manoli S."/>
            <person name="Batley J."/>
            <person name="Edwards D."/>
            <person name="Nelson M.N."/>
            <person name="Wang X."/>
            <person name="Paterson A.H."/>
            <person name="King G."/>
            <person name="Bancroft I."/>
            <person name="Chalhoub B."/>
            <person name="Sharpe A.G."/>
        </authorList>
    </citation>
    <scope>NUCLEOTIDE SEQUENCE</scope>
    <source>
        <strain evidence="3 4">cv. TO1000</strain>
    </source>
</reference>
<dbReference type="Proteomes" id="UP000032141">
    <property type="component" value="Chromosome C4"/>
</dbReference>
<feature type="region of interest" description="Disordered" evidence="1">
    <location>
        <begin position="207"/>
        <end position="227"/>
    </location>
</feature>
<dbReference type="InterPro" id="IPR040256">
    <property type="entry name" value="At4g02000-like"/>
</dbReference>
<dbReference type="KEGG" id="boe:106342049"/>
<dbReference type="AlphaFoldDB" id="A0A0D3C1U4"/>
<organism evidence="3 4">
    <name type="scientific">Brassica oleracea var. oleracea</name>
    <dbReference type="NCBI Taxonomy" id="109376"/>
    <lineage>
        <taxon>Eukaryota</taxon>
        <taxon>Viridiplantae</taxon>
        <taxon>Streptophyta</taxon>
        <taxon>Embryophyta</taxon>
        <taxon>Tracheophyta</taxon>
        <taxon>Spermatophyta</taxon>
        <taxon>Magnoliopsida</taxon>
        <taxon>eudicotyledons</taxon>
        <taxon>Gunneridae</taxon>
        <taxon>Pentapetalae</taxon>
        <taxon>rosids</taxon>
        <taxon>malvids</taxon>
        <taxon>Brassicales</taxon>
        <taxon>Brassicaceae</taxon>
        <taxon>Brassiceae</taxon>
        <taxon>Brassica</taxon>
    </lineage>
</organism>
<dbReference type="PANTHER" id="PTHR31286:SF105">
    <property type="entry name" value="DUF4283 DOMAIN-CONTAINING PROTEIN"/>
    <property type="match status" value="1"/>
</dbReference>
<name>A0A0D3C1U4_BRAOL</name>
<dbReference type="PANTHER" id="PTHR31286">
    <property type="entry name" value="GLYCINE-RICH CELL WALL STRUCTURAL PROTEIN 1.8-LIKE"/>
    <property type="match status" value="1"/>
</dbReference>
<dbReference type="InterPro" id="IPR025558">
    <property type="entry name" value="DUF4283"/>
</dbReference>
<accession>A0A0D3C1U4</accession>
<dbReference type="HOGENOM" id="CLU_023209_1_0_1"/>
<protein>
    <recommendedName>
        <fullName evidence="2">DUF4283 domain-containing protein</fullName>
    </recommendedName>
</protein>
<feature type="compositionally biased region" description="Basic and acidic residues" evidence="1">
    <location>
        <begin position="315"/>
        <end position="334"/>
    </location>
</feature>
<dbReference type="RefSeq" id="XP_013636294.1">
    <property type="nucleotide sequence ID" value="XM_013780840.1"/>
</dbReference>
<dbReference type="Pfam" id="PF14111">
    <property type="entry name" value="DUF4283"/>
    <property type="match status" value="1"/>
</dbReference>
<evidence type="ECO:0000256" key="1">
    <source>
        <dbReference type="SAM" id="MobiDB-lite"/>
    </source>
</evidence>
<feature type="compositionally biased region" description="Basic and acidic residues" evidence="1">
    <location>
        <begin position="239"/>
        <end position="250"/>
    </location>
</feature>
<dbReference type="eggNOG" id="KOG1075">
    <property type="taxonomic scope" value="Eukaryota"/>
</dbReference>
<feature type="compositionally biased region" description="Basic and acidic residues" evidence="1">
    <location>
        <begin position="258"/>
        <end position="288"/>
    </location>
</feature>
<evidence type="ECO:0000259" key="2">
    <source>
        <dbReference type="Pfam" id="PF14111"/>
    </source>
</evidence>
<feature type="domain" description="DUF4283" evidence="2">
    <location>
        <begin position="24"/>
        <end position="98"/>
    </location>
</feature>